<dbReference type="Proteomes" id="UP001431783">
    <property type="component" value="Unassembled WGS sequence"/>
</dbReference>
<name>A0AAW1UXC5_9CUCU</name>
<evidence type="ECO:0000313" key="2">
    <source>
        <dbReference type="Proteomes" id="UP001431783"/>
    </source>
</evidence>
<keyword evidence="2" id="KW-1185">Reference proteome</keyword>
<organism evidence="1 2">
    <name type="scientific">Henosepilachna vigintioctopunctata</name>
    <dbReference type="NCBI Taxonomy" id="420089"/>
    <lineage>
        <taxon>Eukaryota</taxon>
        <taxon>Metazoa</taxon>
        <taxon>Ecdysozoa</taxon>
        <taxon>Arthropoda</taxon>
        <taxon>Hexapoda</taxon>
        <taxon>Insecta</taxon>
        <taxon>Pterygota</taxon>
        <taxon>Neoptera</taxon>
        <taxon>Endopterygota</taxon>
        <taxon>Coleoptera</taxon>
        <taxon>Polyphaga</taxon>
        <taxon>Cucujiformia</taxon>
        <taxon>Coccinelloidea</taxon>
        <taxon>Coccinellidae</taxon>
        <taxon>Epilachninae</taxon>
        <taxon>Epilachnini</taxon>
        <taxon>Henosepilachna</taxon>
    </lineage>
</organism>
<sequence>MASESGCDSTQMLLAELVKTLNSQRPCDNIDLLFFRPGMNNSNKWVSHVQKIKHELDWSDVQVLAKIVRFLLSDAKRWYERWNPDNRY</sequence>
<comment type="caution">
    <text evidence="1">The sequence shown here is derived from an EMBL/GenBank/DDBJ whole genome shotgun (WGS) entry which is preliminary data.</text>
</comment>
<proteinExistence type="predicted"/>
<gene>
    <name evidence="1" type="ORF">WA026_012299</name>
</gene>
<dbReference type="EMBL" id="JARQZJ010000096">
    <property type="protein sequence ID" value="KAK9885549.1"/>
    <property type="molecule type" value="Genomic_DNA"/>
</dbReference>
<accession>A0AAW1UXC5</accession>
<protein>
    <submittedName>
        <fullName evidence="1">Uncharacterized protein</fullName>
    </submittedName>
</protein>
<evidence type="ECO:0000313" key="1">
    <source>
        <dbReference type="EMBL" id="KAK9885549.1"/>
    </source>
</evidence>
<reference evidence="1 2" key="1">
    <citation type="submission" date="2023-03" db="EMBL/GenBank/DDBJ databases">
        <title>Genome insight into feeding habits of ladybird beetles.</title>
        <authorList>
            <person name="Li H.-S."/>
            <person name="Huang Y.-H."/>
            <person name="Pang H."/>
        </authorList>
    </citation>
    <scope>NUCLEOTIDE SEQUENCE [LARGE SCALE GENOMIC DNA]</scope>
    <source>
        <strain evidence="1">SYSU_2023b</strain>
        <tissue evidence="1">Whole body</tissue>
    </source>
</reference>
<dbReference type="AlphaFoldDB" id="A0AAW1UXC5"/>